<dbReference type="InterPro" id="IPR033010">
    <property type="entry name" value="Cdc20/Fizzy"/>
</dbReference>
<proteinExistence type="inferred from homology"/>
<feature type="repeat" description="WD" evidence="9">
    <location>
        <begin position="249"/>
        <end position="281"/>
    </location>
</feature>
<comment type="similarity">
    <text evidence="1">Belongs to the WD repeat CDC20/Fizzy family.</text>
</comment>
<evidence type="ECO:0000256" key="3">
    <source>
        <dbReference type="ARBA" id="ARBA00022618"/>
    </source>
</evidence>
<dbReference type="Gene3D" id="2.130.10.10">
    <property type="entry name" value="YVTN repeat-like/Quinoprotein amine dehydrogenase"/>
    <property type="match status" value="1"/>
</dbReference>
<evidence type="ECO:0000256" key="4">
    <source>
        <dbReference type="ARBA" id="ARBA00022737"/>
    </source>
</evidence>
<feature type="domain" description="CDC20/Fizzy WD40" evidence="10">
    <location>
        <begin position="117"/>
        <end position="418"/>
    </location>
</feature>
<evidence type="ECO:0000256" key="8">
    <source>
        <dbReference type="ARBA" id="ARBA00023425"/>
    </source>
</evidence>
<keyword evidence="3 11" id="KW-0132">Cell division</keyword>
<feature type="repeat" description="WD" evidence="9">
    <location>
        <begin position="387"/>
        <end position="420"/>
    </location>
</feature>
<dbReference type="PROSITE" id="PS00678">
    <property type="entry name" value="WD_REPEATS_1"/>
    <property type="match status" value="1"/>
</dbReference>
<dbReference type="SMART" id="SM00320">
    <property type="entry name" value="WD40"/>
    <property type="match status" value="6"/>
</dbReference>
<dbReference type="SUPFAM" id="SSF50978">
    <property type="entry name" value="WD40 repeat-like"/>
    <property type="match status" value="1"/>
</dbReference>
<comment type="caution">
    <text evidence="11">The sequence shown here is derived from an EMBL/GenBank/DDBJ whole genome shotgun (WGS) entry which is preliminary data.</text>
</comment>
<evidence type="ECO:0000256" key="7">
    <source>
        <dbReference type="ARBA" id="ARBA00023306"/>
    </source>
</evidence>
<evidence type="ECO:0000259" key="10">
    <source>
        <dbReference type="Pfam" id="PF24807"/>
    </source>
</evidence>
<feature type="repeat" description="WD" evidence="9">
    <location>
        <begin position="163"/>
        <end position="204"/>
    </location>
</feature>
<evidence type="ECO:0000256" key="9">
    <source>
        <dbReference type="PROSITE-ProRule" id="PRU00221"/>
    </source>
</evidence>
<evidence type="ECO:0000313" key="11">
    <source>
        <dbReference type="EMBL" id="KAL1198873.1"/>
    </source>
</evidence>
<dbReference type="InterPro" id="IPR036322">
    <property type="entry name" value="WD40_repeat_dom_sf"/>
</dbReference>
<dbReference type="PROSITE" id="PS50294">
    <property type="entry name" value="WD_REPEATS_REGION"/>
    <property type="match status" value="2"/>
</dbReference>
<sequence>MSFRSYRSLGSLSDSKENLFPDRFIPNRSAIDFDFAHFALTESLRKHKDVDDSNKVISPAQEAYRRELGEVMNQNRTRILAFRNKPKAPPVQLLDQPKSVKHKPRLRYIPQTPERTLDAPDIVDDMYLDLLDWGSANVLAIALGNTVYLWDASSCSVSELVTIDEEIGPVTSINWAPDGIRIAVGLNNSQVELWDSVSNRKLRTFNDCHGQTRVGSLAWNDHILTTGGMDGKIVNNDERIGSAHVVGTYTGHTLEVCGLKWSASGKQLASGGKDNLVHIWDPCSTRWLQRFRQHTCAVKALAWCPFQANLLATGGSGDEDGTIKFWNTLTGACLQSVHTGSGSSKVSSLLWSKYESELLSSHDNQLTLWRYPSMVKMAELTDERSELFDHTPKVLCMAQSPDGSTVASAASDERLAFWNVFGVPEKPAKKPAPKPLFSHLIHHIR</sequence>
<dbReference type="AlphaFoldDB" id="A0ABD0ZW75"/>
<dbReference type="Proteomes" id="UP001558713">
    <property type="component" value="Unassembled WGS sequence"/>
</dbReference>
<evidence type="ECO:0000313" key="12">
    <source>
        <dbReference type="Proteomes" id="UP001558713"/>
    </source>
</evidence>
<dbReference type="InterPro" id="IPR001680">
    <property type="entry name" value="WD40_rpt"/>
</dbReference>
<keyword evidence="4" id="KW-0677">Repeat</keyword>
<evidence type="ECO:0000256" key="5">
    <source>
        <dbReference type="ARBA" id="ARBA00022776"/>
    </source>
</evidence>
<dbReference type="InterPro" id="IPR019775">
    <property type="entry name" value="WD40_repeat_CS"/>
</dbReference>
<dbReference type="PANTHER" id="PTHR19918">
    <property type="entry name" value="CELL DIVISION CYCLE 20 CDC20 FIZZY -RELATED"/>
    <property type="match status" value="1"/>
</dbReference>
<protein>
    <submittedName>
        <fullName evidence="11">Cell division cycle 20.1, cofactor of APC complex</fullName>
    </submittedName>
</protein>
<dbReference type="PANTHER" id="PTHR19918:SF8">
    <property type="entry name" value="FI02843P"/>
    <property type="match status" value="1"/>
</dbReference>
<dbReference type="EMBL" id="JBANAX010000657">
    <property type="protein sequence ID" value="KAL1198873.1"/>
    <property type="molecule type" value="Genomic_DNA"/>
</dbReference>
<evidence type="ECO:0000256" key="1">
    <source>
        <dbReference type="ARBA" id="ARBA00006445"/>
    </source>
</evidence>
<dbReference type="Pfam" id="PF24807">
    <property type="entry name" value="WD40_CDC20-Fz"/>
    <property type="match status" value="1"/>
</dbReference>
<dbReference type="InterPro" id="IPR056150">
    <property type="entry name" value="WD40_CDC20-Fz"/>
</dbReference>
<keyword evidence="12" id="KW-1185">Reference proteome</keyword>
<keyword evidence="6" id="KW-0833">Ubl conjugation pathway</keyword>
<name>A0ABD0ZW75_CARAN</name>
<keyword evidence="7" id="KW-0131">Cell cycle</keyword>
<organism evidence="11 12">
    <name type="scientific">Cardamine amara subsp. amara</name>
    <dbReference type="NCBI Taxonomy" id="228776"/>
    <lineage>
        <taxon>Eukaryota</taxon>
        <taxon>Viridiplantae</taxon>
        <taxon>Streptophyta</taxon>
        <taxon>Embryophyta</taxon>
        <taxon>Tracheophyta</taxon>
        <taxon>Spermatophyta</taxon>
        <taxon>Magnoliopsida</taxon>
        <taxon>eudicotyledons</taxon>
        <taxon>Gunneridae</taxon>
        <taxon>Pentapetalae</taxon>
        <taxon>rosids</taxon>
        <taxon>malvids</taxon>
        <taxon>Brassicales</taxon>
        <taxon>Brassicaceae</taxon>
        <taxon>Cardamineae</taxon>
        <taxon>Cardamine</taxon>
    </lineage>
</organism>
<gene>
    <name evidence="11" type="ORF">V5N11_008493</name>
</gene>
<keyword evidence="2 9" id="KW-0853">WD repeat</keyword>
<dbReference type="InterPro" id="IPR015943">
    <property type="entry name" value="WD40/YVTN_repeat-like_dom_sf"/>
</dbReference>
<comment type="function">
    <text evidence="8">Component of the anaphase promoting complex/cyclosome (APC/C), a cell cycle-regulated E3 ubiquitin-protein ligase complex that controls progression through mitosis and the G1 phase of the cell cycle.</text>
</comment>
<dbReference type="PROSITE" id="PS50082">
    <property type="entry name" value="WD_REPEATS_2"/>
    <property type="match status" value="3"/>
</dbReference>
<reference evidence="11 12" key="1">
    <citation type="submission" date="2024-04" db="EMBL/GenBank/DDBJ databases">
        <title>Genome assembly C_amara_ONT_v2.</title>
        <authorList>
            <person name="Yant L."/>
            <person name="Moore C."/>
            <person name="Slenker M."/>
        </authorList>
    </citation>
    <scope>NUCLEOTIDE SEQUENCE [LARGE SCALE GENOMIC DNA]</scope>
    <source>
        <tissue evidence="11">Leaf</tissue>
    </source>
</reference>
<evidence type="ECO:0000256" key="2">
    <source>
        <dbReference type="ARBA" id="ARBA00022574"/>
    </source>
</evidence>
<accession>A0ABD0ZW75</accession>
<evidence type="ECO:0000256" key="6">
    <source>
        <dbReference type="ARBA" id="ARBA00022786"/>
    </source>
</evidence>
<keyword evidence="5" id="KW-0498">Mitosis</keyword>
<dbReference type="GO" id="GO:0051301">
    <property type="term" value="P:cell division"/>
    <property type="evidence" value="ECO:0007669"/>
    <property type="project" value="UniProtKB-KW"/>
</dbReference>